<sequence length="147" mass="16107">MIAWRISNYADLNGLGGLRADGRWHHAGRPVVYLADHAASAMLEMLVHSELRRLPASFQLLKVELPDDGMLDLDPAALPAGWRARQEDTRRLGDAWLAQAPSALLRVPSALAVDGWNLLLNPLHPAAGRCRILEAIAAPLDARLRQS</sequence>
<dbReference type="SMART" id="SM00953">
    <property type="entry name" value="RES"/>
    <property type="match status" value="1"/>
</dbReference>
<accession>A0A1D9LJ48</accession>
<dbReference type="EMBL" id="CP017707">
    <property type="protein sequence ID" value="AOZ51224.1"/>
    <property type="molecule type" value="Genomic_DNA"/>
</dbReference>
<dbReference type="Pfam" id="PF08808">
    <property type="entry name" value="RES"/>
    <property type="match status" value="1"/>
</dbReference>
<name>A0A1D9LJ48_9NEIS</name>
<gene>
    <name evidence="1" type="ORF">BKX93_15245</name>
</gene>
<dbReference type="STRING" id="1108595.BKX93_15245"/>
<dbReference type="RefSeq" id="WP_046167538.1">
    <property type="nucleotide sequence ID" value="NZ_CP017707.1"/>
</dbReference>
<dbReference type="AlphaFoldDB" id="A0A1D9LJ48"/>
<evidence type="ECO:0000313" key="1">
    <source>
        <dbReference type="EMBL" id="AOZ51224.1"/>
    </source>
</evidence>
<organism evidence="1 2">
    <name type="scientific">Chromobacterium vaccinii</name>
    <dbReference type="NCBI Taxonomy" id="1108595"/>
    <lineage>
        <taxon>Bacteria</taxon>
        <taxon>Pseudomonadati</taxon>
        <taxon>Pseudomonadota</taxon>
        <taxon>Betaproteobacteria</taxon>
        <taxon>Neisseriales</taxon>
        <taxon>Chromobacteriaceae</taxon>
        <taxon>Chromobacterium</taxon>
    </lineage>
</organism>
<reference evidence="1 2" key="1">
    <citation type="submission" date="2016-10" db="EMBL/GenBank/DDBJ databases">
        <title>Chromobacterium muskegensis sp. nov., an insecticidal bacterium isolated from Sphagnum bogs.</title>
        <authorList>
            <person name="Sparks M.E."/>
            <person name="Blackburn M.B."/>
            <person name="Gundersen-Rindal D.E."/>
            <person name="Mitchell A."/>
            <person name="Farrar R."/>
            <person name="Kuhar D."/>
        </authorList>
    </citation>
    <scope>NUCLEOTIDE SEQUENCE [LARGE SCALE GENOMIC DNA]</scope>
    <source>
        <strain evidence="1 2">21-1</strain>
    </source>
</reference>
<evidence type="ECO:0000313" key="2">
    <source>
        <dbReference type="Proteomes" id="UP000178776"/>
    </source>
</evidence>
<proteinExistence type="predicted"/>
<dbReference type="Proteomes" id="UP000178776">
    <property type="component" value="Chromosome"/>
</dbReference>
<dbReference type="KEGG" id="cvc:BKX93_15245"/>
<dbReference type="InterPro" id="IPR014914">
    <property type="entry name" value="RES_dom"/>
</dbReference>
<protein>
    <submittedName>
        <fullName evidence="1">Uncharacterized protein</fullName>
    </submittedName>
</protein>
<dbReference type="GeneID" id="68842564"/>